<protein>
    <submittedName>
        <fullName evidence="1">Uncharacterized protein</fullName>
    </submittedName>
</protein>
<keyword evidence="2" id="KW-1185">Reference proteome</keyword>
<gene>
    <name evidence="1" type="ORF">Rhe02_54740</name>
</gene>
<reference evidence="1" key="1">
    <citation type="submission" date="2021-01" db="EMBL/GenBank/DDBJ databases">
        <title>Whole genome shotgun sequence of Rhizocola hellebori NBRC 109834.</title>
        <authorList>
            <person name="Komaki H."/>
            <person name="Tamura T."/>
        </authorList>
    </citation>
    <scope>NUCLEOTIDE SEQUENCE</scope>
    <source>
        <strain evidence="1">NBRC 109834</strain>
    </source>
</reference>
<dbReference type="AlphaFoldDB" id="A0A8J3VIH6"/>
<dbReference type="RefSeq" id="WP_203911197.1">
    <property type="nucleotide sequence ID" value="NZ_BONY01000036.1"/>
</dbReference>
<sequence length="143" mass="15446">MEAPEGLLPEVVELWDAYWRDAASGVQTPADRGVLLRWITEYDRYLRLIAEADKSPLTTGSKGQDVANPLYGLADRALAAAERCEKQLGVGALHRSNLGIAVIAEQRSLADMNSRYGGADAPGESAPEAIPAQARFDPRIIEA</sequence>
<name>A0A8J3VIH6_9ACTN</name>
<dbReference type="InterPro" id="IPR006448">
    <property type="entry name" value="Phage_term_ssu_P27"/>
</dbReference>
<accession>A0A8J3VIH6</accession>
<comment type="caution">
    <text evidence="1">The sequence shown here is derived from an EMBL/GenBank/DDBJ whole genome shotgun (WGS) entry which is preliminary data.</text>
</comment>
<evidence type="ECO:0000313" key="2">
    <source>
        <dbReference type="Proteomes" id="UP000612899"/>
    </source>
</evidence>
<proteinExistence type="predicted"/>
<dbReference type="EMBL" id="BONY01000036">
    <property type="protein sequence ID" value="GIH07407.1"/>
    <property type="molecule type" value="Genomic_DNA"/>
</dbReference>
<evidence type="ECO:0000313" key="1">
    <source>
        <dbReference type="EMBL" id="GIH07407.1"/>
    </source>
</evidence>
<dbReference type="Pfam" id="PF05119">
    <property type="entry name" value="Terminase_4"/>
    <property type="match status" value="1"/>
</dbReference>
<dbReference type="Proteomes" id="UP000612899">
    <property type="component" value="Unassembled WGS sequence"/>
</dbReference>
<organism evidence="1 2">
    <name type="scientific">Rhizocola hellebori</name>
    <dbReference type="NCBI Taxonomy" id="1392758"/>
    <lineage>
        <taxon>Bacteria</taxon>
        <taxon>Bacillati</taxon>
        <taxon>Actinomycetota</taxon>
        <taxon>Actinomycetes</taxon>
        <taxon>Micromonosporales</taxon>
        <taxon>Micromonosporaceae</taxon>
        <taxon>Rhizocola</taxon>
    </lineage>
</organism>